<keyword evidence="1" id="KW-0472">Membrane</keyword>
<evidence type="ECO:0000313" key="4">
    <source>
        <dbReference type="Proteomes" id="UP000023152"/>
    </source>
</evidence>
<dbReference type="Proteomes" id="UP000023152">
    <property type="component" value="Unassembled WGS sequence"/>
</dbReference>
<feature type="transmembrane region" description="Helical" evidence="1">
    <location>
        <begin position="175"/>
        <end position="194"/>
    </location>
</feature>
<name>X6NAZ2_RETFI</name>
<evidence type="ECO:0000313" key="3">
    <source>
        <dbReference type="EMBL" id="ETO23078.1"/>
    </source>
</evidence>
<dbReference type="GO" id="GO:0000398">
    <property type="term" value="P:mRNA splicing, via spliceosome"/>
    <property type="evidence" value="ECO:0007669"/>
    <property type="project" value="InterPro"/>
</dbReference>
<feature type="domain" description="Pre-mRNA-splicing factor 3" evidence="2">
    <location>
        <begin position="191"/>
        <end position="247"/>
    </location>
</feature>
<keyword evidence="1" id="KW-1133">Transmembrane helix</keyword>
<evidence type="ECO:0000256" key="1">
    <source>
        <dbReference type="SAM" id="Phobius"/>
    </source>
</evidence>
<evidence type="ECO:0000259" key="2">
    <source>
        <dbReference type="Pfam" id="PF08572"/>
    </source>
</evidence>
<dbReference type="InterPro" id="IPR027104">
    <property type="entry name" value="Prp3"/>
</dbReference>
<dbReference type="PANTHER" id="PTHR14212">
    <property type="entry name" value="U4/U6-ASSOCIATED RNA SPLICING FACTOR-RELATED"/>
    <property type="match status" value="1"/>
</dbReference>
<dbReference type="Pfam" id="PF08572">
    <property type="entry name" value="PRP3"/>
    <property type="match status" value="2"/>
</dbReference>
<feature type="transmembrane region" description="Helical" evidence="1">
    <location>
        <begin position="12"/>
        <end position="31"/>
    </location>
</feature>
<reference evidence="3 4" key="1">
    <citation type="journal article" date="2013" name="Curr. Biol.">
        <title>The Genome of the Foraminiferan Reticulomyxa filosa.</title>
        <authorList>
            <person name="Glockner G."/>
            <person name="Hulsmann N."/>
            <person name="Schleicher M."/>
            <person name="Noegel A.A."/>
            <person name="Eichinger L."/>
            <person name="Gallinger C."/>
            <person name="Pawlowski J."/>
            <person name="Sierra R."/>
            <person name="Euteneuer U."/>
            <person name="Pillet L."/>
            <person name="Moustafa A."/>
            <person name="Platzer M."/>
            <person name="Groth M."/>
            <person name="Szafranski K."/>
            <person name="Schliwa M."/>
        </authorList>
    </citation>
    <scope>NUCLEOTIDE SEQUENCE [LARGE SCALE GENOMIC DNA]</scope>
</reference>
<feature type="non-terminal residue" evidence="3">
    <location>
        <position position="1"/>
    </location>
</feature>
<sequence>TVNYYLLCNGNIITLIRLLVLFFLSNLQNAFQFFEQGTFVKKATTMRAKALSEDLTLLGKKKKSSGVKNPNTQDIKSVALKMEDETELRFLDEGKRKNEKGKEELSYDDDFRMDMITDLAENPIILRPHLLIMNDVTLPSFLTTKERKKIRRMQKKQKQDEIKSQIIEREREIEVIYNNIILIIVYFFFFRIGVIEPPEPRLKLSNIMRVLGTVAIQDPSAAEAKARAQMEKRKMKHLLHNAEMQLTPMQRREKKAQEIARKYQRKSTRGCLCCQ</sequence>
<comment type="caution">
    <text evidence="3">The sequence shown here is derived from an EMBL/GenBank/DDBJ whole genome shotgun (WGS) entry which is preliminary data.</text>
</comment>
<keyword evidence="4" id="KW-1185">Reference proteome</keyword>
<dbReference type="AlphaFoldDB" id="X6NAZ2"/>
<gene>
    <name evidence="3" type="ORF">RFI_14107</name>
</gene>
<feature type="domain" description="Pre-mRNA-splicing factor 3" evidence="2">
    <location>
        <begin position="28"/>
        <end position="166"/>
    </location>
</feature>
<accession>X6NAZ2</accession>
<protein>
    <recommendedName>
        <fullName evidence="2">Pre-mRNA-splicing factor 3 domain-containing protein</fullName>
    </recommendedName>
</protein>
<proteinExistence type="predicted"/>
<dbReference type="OrthoDB" id="10264544at2759"/>
<dbReference type="GO" id="GO:0046540">
    <property type="term" value="C:U4/U6 x U5 tri-snRNP complex"/>
    <property type="evidence" value="ECO:0007669"/>
    <property type="project" value="InterPro"/>
</dbReference>
<dbReference type="PANTHER" id="PTHR14212:SF0">
    <property type="entry name" value="U4_U6 SMALL NUCLEAR RIBONUCLEOPROTEIN PRP3"/>
    <property type="match status" value="1"/>
</dbReference>
<dbReference type="InterPro" id="IPR013881">
    <property type="entry name" value="Pre-mRNA_splic_Prp3_dom"/>
</dbReference>
<keyword evidence="1" id="KW-0812">Transmembrane</keyword>
<dbReference type="EMBL" id="ASPP01010236">
    <property type="protein sequence ID" value="ETO23078.1"/>
    <property type="molecule type" value="Genomic_DNA"/>
</dbReference>
<organism evidence="3 4">
    <name type="scientific">Reticulomyxa filosa</name>
    <dbReference type="NCBI Taxonomy" id="46433"/>
    <lineage>
        <taxon>Eukaryota</taxon>
        <taxon>Sar</taxon>
        <taxon>Rhizaria</taxon>
        <taxon>Retaria</taxon>
        <taxon>Foraminifera</taxon>
        <taxon>Monothalamids</taxon>
        <taxon>Reticulomyxidae</taxon>
        <taxon>Reticulomyxa</taxon>
    </lineage>
</organism>